<dbReference type="Gene3D" id="1.10.260.40">
    <property type="entry name" value="lambda repressor-like DNA-binding domains"/>
    <property type="match status" value="1"/>
</dbReference>
<dbReference type="InterPro" id="IPR039060">
    <property type="entry name" value="Antitox_HigA"/>
</dbReference>
<dbReference type="RefSeq" id="WP_226594184.1">
    <property type="nucleotide sequence ID" value="NZ_BLAY01000335.1"/>
</dbReference>
<proteinExistence type="predicted"/>
<dbReference type="Proteomes" id="UP001050975">
    <property type="component" value="Unassembled WGS sequence"/>
</dbReference>
<accession>A0AAV3XR99</accession>
<reference evidence="2" key="1">
    <citation type="submission" date="2019-10" db="EMBL/GenBank/DDBJ databases">
        <title>Draft genome sequece of Microseira wollei NIES-4236.</title>
        <authorList>
            <person name="Yamaguchi H."/>
            <person name="Suzuki S."/>
            <person name="Kawachi M."/>
        </authorList>
    </citation>
    <scope>NUCLEOTIDE SEQUENCE</scope>
    <source>
        <strain evidence="2">NIES-4236</strain>
    </source>
</reference>
<evidence type="ECO:0000313" key="3">
    <source>
        <dbReference type="Proteomes" id="UP001050975"/>
    </source>
</evidence>
<dbReference type="EMBL" id="BLAY01000335">
    <property type="protein sequence ID" value="GET44361.1"/>
    <property type="molecule type" value="Genomic_DNA"/>
</dbReference>
<protein>
    <recommendedName>
        <fullName evidence="1">HTH cro/C1-type domain-containing protein</fullName>
    </recommendedName>
</protein>
<dbReference type="PANTHER" id="PTHR40455:SF1">
    <property type="entry name" value="ANTITOXIN HIGA"/>
    <property type="match status" value="1"/>
</dbReference>
<dbReference type="PROSITE" id="PS50943">
    <property type="entry name" value="HTH_CROC1"/>
    <property type="match status" value="1"/>
</dbReference>
<comment type="caution">
    <text evidence="2">The sequence shown here is derived from an EMBL/GenBank/DDBJ whole genome shotgun (WGS) entry which is preliminary data.</text>
</comment>
<dbReference type="GO" id="GO:0001046">
    <property type="term" value="F:core promoter sequence-specific DNA binding"/>
    <property type="evidence" value="ECO:0007669"/>
    <property type="project" value="TreeGrafter"/>
</dbReference>
<sequence>MIGGTGSTSADIELLKTFPPRPINSEEELLATQKVIDSLIDRNELTPDEQDYLNVLGTLVYEYEQKHETIPDIFGVELLQALIDEFDLRQKDLVPIFKTESIVSAVLNGQRQLTVEHIRKLADFFQISPAAFFEMRSPTVER</sequence>
<dbReference type="PANTHER" id="PTHR40455">
    <property type="entry name" value="ANTITOXIN HIGA"/>
    <property type="match status" value="1"/>
</dbReference>
<gene>
    <name evidence="2" type="ORF">MiSe_91880</name>
</gene>
<feature type="domain" description="HTH cro/C1-type" evidence="1">
    <location>
        <begin position="103"/>
        <end position="132"/>
    </location>
</feature>
<dbReference type="SUPFAM" id="SSF47413">
    <property type="entry name" value="lambda repressor-like DNA-binding domains"/>
    <property type="match status" value="1"/>
</dbReference>
<organism evidence="2 3">
    <name type="scientific">Microseira wollei NIES-4236</name>
    <dbReference type="NCBI Taxonomy" id="2530354"/>
    <lineage>
        <taxon>Bacteria</taxon>
        <taxon>Bacillati</taxon>
        <taxon>Cyanobacteriota</taxon>
        <taxon>Cyanophyceae</taxon>
        <taxon>Oscillatoriophycideae</taxon>
        <taxon>Aerosakkonematales</taxon>
        <taxon>Aerosakkonemataceae</taxon>
        <taxon>Microseira</taxon>
    </lineage>
</organism>
<dbReference type="GO" id="GO:0006355">
    <property type="term" value="P:regulation of DNA-templated transcription"/>
    <property type="evidence" value="ECO:0007669"/>
    <property type="project" value="InterPro"/>
</dbReference>
<name>A0AAV3XR99_9CYAN</name>
<dbReference type="AlphaFoldDB" id="A0AAV3XR99"/>
<evidence type="ECO:0000259" key="1">
    <source>
        <dbReference type="PROSITE" id="PS50943"/>
    </source>
</evidence>
<evidence type="ECO:0000313" key="2">
    <source>
        <dbReference type="EMBL" id="GET44361.1"/>
    </source>
</evidence>
<dbReference type="InterPro" id="IPR010982">
    <property type="entry name" value="Lambda_DNA-bd_dom_sf"/>
</dbReference>
<keyword evidence="3" id="KW-1185">Reference proteome</keyword>
<dbReference type="InterPro" id="IPR001387">
    <property type="entry name" value="Cro/C1-type_HTH"/>
</dbReference>